<dbReference type="RefSeq" id="XP_009523642.1">
    <property type="nucleotide sequence ID" value="XM_009525347.1"/>
</dbReference>
<feature type="non-terminal residue" evidence="2">
    <location>
        <position position="240"/>
    </location>
</feature>
<evidence type="ECO:0000313" key="2">
    <source>
        <dbReference type="EMBL" id="EGZ20925.1"/>
    </source>
</evidence>
<dbReference type="GeneID" id="20656350"/>
<dbReference type="KEGG" id="psoj:PHYSODRAFT_488907"/>
<dbReference type="Proteomes" id="UP000002640">
    <property type="component" value="Unassembled WGS sequence"/>
</dbReference>
<evidence type="ECO:0000313" key="3">
    <source>
        <dbReference type="Proteomes" id="UP000002640"/>
    </source>
</evidence>
<dbReference type="Pfam" id="PF10551">
    <property type="entry name" value="MULE"/>
    <property type="match status" value="1"/>
</dbReference>
<proteinExistence type="predicted"/>
<name>G4Z5E0_PHYSP</name>
<gene>
    <name evidence="2" type="ORF">PHYSODRAFT_488907</name>
</gene>
<keyword evidence="3" id="KW-1185">Reference proteome</keyword>
<feature type="domain" description="MULE transposase" evidence="1">
    <location>
        <begin position="55"/>
        <end position="154"/>
    </location>
</feature>
<dbReference type="InParanoid" id="G4Z5E0"/>
<accession>G4Z5E0</accession>
<sequence length="240" mass="27424">MILCDTQTDARPGSTSIVSRLGDGSEAFPFRVGMTCIRQIRDYISVQNRSDCTTILHLDSTHSMAIHGYSVFAFGYSDQSCHFVPLAYFCTSQKRKLDIGWCLRYIKRVCVDICNVPFAPQYVMMDADKAQFNASVTELSHSTVLMCWFHVTNNVWKYAAEFRVSYDDTAAVFEDLYDMHYALRPDFEAVKARVLGRRRGLAAGSAVRKLTDHTQRFAKWQAFYTPRGYAATNNPLEQYH</sequence>
<evidence type="ECO:0000259" key="1">
    <source>
        <dbReference type="Pfam" id="PF10551"/>
    </source>
</evidence>
<dbReference type="AlphaFoldDB" id="G4Z5E0"/>
<protein>
    <recommendedName>
        <fullName evidence="1">MULE transposase domain-containing protein</fullName>
    </recommendedName>
</protein>
<dbReference type="InterPro" id="IPR018289">
    <property type="entry name" value="MULE_transposase_dom"/>
</dbReference>
<organism evidence="2 3">
    <name type="scientific">Phytophthora sojae (strain P6497)</name>
    <name type="common">Soybean stem and root rot agent</name>
    <name type="synonym">Phytophthora megasperma f. sp. glycines</name>
    <dbReference type="NCBI Taxonomy" id="1094619"/>
    <lineage>
        <taxon>Eukaryota</taxon>
        <taxon>Sar</taxon>
        <taxon>Stramenopiles</taxon>
        <taxon>Oomycota</taxon>
        <taxon>Peronosporomycetes</taxon>
        <taxon>Peronosporales</taxon>
        <taxon>Peronosporaceae</taxon>
        <taxon>Phytophthora</taxon>
    </lineage>
</organism>
<dbReference type="EMBL" id="JH159153">
    <property type="protein sequence ID" value="EGZ20925.1"/>
    <property type="molecule type" value="Genomic_DNA"/>
</dbReference>
<reference evidence="2 3" key="1">
    <citation type="journal article" date="2006" name="Science">
        <title>Phytophthora genome sequences uncover evolutionary origins and mechanisms of pathogenesis.</title>
        <authorList>
            <person name="Tyler B.M."/>
            <person name="Tripathy S."/>
            <person name="Zhang X."/>
            <person name="Dehal P."/>
            <person name="Jiang R.H."/>
            <person name="Aerts A."/>
            <person name="Arredondo F.D."/>
            <person name="Baxter L."/>
            <person name="Bensasson D."/>
            <person name="Beynon J.L."/>
            <person name="Chapman J."/>
            <person name="Damasceno C.M."/>
            <person name="Dorrance A.E."/>
            <person name="Dou D."/>
            <person name="Dickerman A.W."/>
            <person name="Dubchak I.L."/>
            <person name="Garbelotto M."/>
            <person name="Gijzen M."/>
            <person name="Gordon S.G."/>
            <person name="Govers F."/>
            <person name="Grunwald N.J."/>
            <person name="Huang W."/>
            <person name="Ivors K.L."/>
            <person name="Jones R.W."/>
            <person name="Kamoun S."/>
            <person name="Krampis K."/>
            <person name="Lamour K.H."/>
            <person name="Lee M.K."/>
            <person name="McDonald W.H."/>
            <person name="Medina M."/>
            <person name="Meijer H.J."/>
            <person name="Nordberg E.K."/>
            <person name="Maclean D.J."/>
            <person name="Ospina-Giraldo M.D."/>
            <person name="Morris P.F."/>
            <person name="Phuntumart V."/>
            <person name="Putnam N.H."/>
            <person name="Rash S."/>
            <person name="Rose J.K."/>
            <person name="Sakihama Y."/>
            <person name="Salamov A.A."/>
            <person name="Savidor A."/>
            <person name="Scheuring C.F."/>
            <person name="Smith B.M."/>
            <person name="Sobral B.W."/>
            <person name="Terry A."/>
            <person name="Torto-Alalibo T.A."/>
            <person name="Win J."/>
            <person name="Xu Z."/>
            <person name="Zhang H."/>
            <person name="Grigoriev I.V."/>
            <person name="Rokhsar D.S."/>
            <person name="Boore J.L."/>
        </authorList>
    </citation>
    <scope>NUCLEOTIDE SEQUENCE [LARGE SCALE GENOMIC DNA]</scope>
    <source>
        <strain evidence="2 3">P6497</strain>
    </source>
</reference>